<keyword evidence="4" id="KW-0949">S-adenosyl-L-methionine</keyword>
<dbReference type="GO" id="GO:0003676">
    <property type="term" value="F:nucleic acid binding"/>
    <property type="evidence" value="ECO:0007669"/>
    <property type="project" value="InterPro"/>
</dbReference>
<evidence type="ECO:0000256" key="4">
    <source>
        <dbReference type="ARBA" id="ARBA00022691"/>
    </source>
</evidence>
<dbReference type="InterPro" id="IPR029063">
    <property type="entry name" value="SAM-dependent_MTases_sf"/>
</dbReference>
<dbReference type="InterPro" id="IPR040758">
    <property type="entry name" value="PrmC_N"/>
</dbReference>
<dbReference type="EMBL" id="JADIMA010000045">
    <property type="protein sequence ID" value="MBO8473004.1"/>
    <property type="molecule type" value="Genomic_DNA"/>
</dbReference>
<dbReference type="EC" id="2.1.1.297" evidence="1"/>
<dbReference type="SUPFAM" id="SSF53335">
    <property type="entry name" value="S-adenosyl-L-methionine-dependent methyltransferases"/>
    <property type="match status" value="1"/>
</dbReference>
<dbReference type="PANTHER" id="PTHR18895:SF74">
    <property type="entry name" value="MTRF1L RELEASE FACTOR GLUTAMINE METHYLTRANSFERASE"/>
    <property type="match status" value="1"/>
</dbReference>
<feature type="domain" description="Methyltransferase small" evidence="6">
    <location>
        <begin position="109"/>
        <end position="197"/>
    </location>
</feature>
<gene>
    <name evidence="8" type="primary">prmC</name>
    <name evidence="8" type="ORF">IAB81_05185</name>
</gene>
<dbReference type="InterPro" id="IPR019874">
    <property type="entry name" value="RF_methyltr_PrmC"/>
</dbReference>
<dbReference type="AlphaFoldDB" id="A0A9D9IK51"/>
<dbReference type="Pfam" id="PF05175">
    <property type="entry name" value="MTS"/>
    <property type="match status" value="1"/>
</dbReference>
<dbReference type="GO" id="GO:0032259">
    <property type="term" value="P:methylation"/>
    <property type="evidence" value="ECO:0007669"/>
    <property type="project" value="UniProtKB-KW"/>
</dbReference>
<protein>
    <recommendedName>
        <fullName evidence="1">peptide chain release factor N(5)-glutamine methyltransferase</fullName>
        <ecNumber evidence="1">2.1.1.297</ecNumber>
    </recommendedName>
</protein>
<dbReference type="GO" id="GO:0102559">
    <property type="term" value="F:peptide chain release factor N(5)-glutamine methyltransferase activity"/>
    <property type="evidence" value="ECO:0007669"/>
    <property type="project" value="UniProtKB-EC"/>
</dbReference>
<evidence type="ECO:0000259" key="7">
    <source>
        <dbReference type="Pfam" id="PF17827"/>
    </source>
</evidence>
<dbReference type="InterPro" id="IPR002052">
    <property type="entry name" value="DNA_methylase_N6_adenine_CS"/>
</dbReference>
<dbReference type="NCBIfam" id="TIGR00536">
    <property type="entry name" value="hemK_fam"/>
    <property type="match status" value="1"/>
</dbReference>
<evidence type="ECO:0000256" key="1">
    <source>
        <dbReference type="ARBA" id="ARBA00012771"/>
    </source>
</evidence>
<sequence>MPVTLSEFVKDAVARLGACYPLEEARAVVLALYSDVLDLPSYTHMIEPSYILDGDVYSRLNDCLRRLEGMEPLQYVTGKSCFYGHVFNVNPSVLIPRPETEELCRHALEHASDSHGFRVLDMCTGSGCIAWTMSHALRRAKVFGCDFSDEALKTAASQNMDAPSPVFFKMDLLNDVFPVTDGFDLMLSNPPYVTDSEKGLMSSNVLDYEPASALFVSDEDPLVFYKAIVSLAAEHLNEGGTGIVEINERFGARCLELFISNGFCNSRIIKDLNDKDRFCLFSRGRY</sequence>
<dbReference type="PROSITE" id="PS00092">
    <property type="entry name" value="N6_MTASE"/>
    <property type="match status" value="1"/>
</dbReference>
<organism evidence="8 9">
    <name type="scientific">Candidatus Merdivivens pullicola</name>
    <dbReference type="NCBI Taxonomy" id="2840872"/>
    <lineage>
        <taxon>Bacteria</taxon>
        <taxon>Pseudomonadati</taxon>
        <taxon>Bacteroidota</taxon>
        <taxon>Bacteroidia</taxon>
        <taxon>Bacteroidales</taxon>
        <taxon>Muribaculaceae</taxon>
        <taxon>Muribaculaceae incertae sedis</taxon>
        <taxon>Candidatus Merdivivens</taxon>
    </lineage>
</organism>
<dbReference type="PANTHER" id="PTHR18895">
    <property type="entry name" value="HEMK METHYLTRANSFERASE"/>
    <property type="match status" value="1"/>
</dbReference>
<dbReference type="CDD" id="cd02440">
    <property type="entry name" value="AdoMet_MTases"/>
    <property type="match status" value="1"/>
</dbReference>
<dbReference type="InterPro" id="IPR004556">
    <property type="entry name" value="HemK-like"/>
</dbReference>
<evidence type="ECO:0000256" key="5">
    <source>
        <dbReference type="ARBA" id="ARBA00048391"/>
    </source>
</evidence>
<keyword evidence="2 8" id="KW-0489">Methyltransferase</keyword>
<name>A0A9D9IK51_9BACT</name>
<reference evidence="8" key="2">
    <citation type="journal article" date="2021" name="PeerJ">
        <title>Extensive microbial diversity within the chicken gut microbiome revealed by metagenomics and culture.</title>
        <authorList>
            <person name="Gilroy R."/>
            <person name="Ravi A."/>
            <person name="Getino M."/>
            <person name="Pursley I."/>
            <person name="Horton D.L."/>
            <person name="Alikhan N.F."/>
            <person name="Baker D."/>
            <person name="Gharbi K."/>
            <person name="Hall N."/>
            <person name="Watson M."/>
            <person name="Adriaenssens E.M."/>
            <person name="Foster-Nyarko E."/>
            <person name="Jarju S."/>
            <person name="Secka A."/>
            <person name="Antonio M."/>
            <person name="Oren A."/>
            <person name="Chaudhuri R.R."/>
            <person name="La Ragione R."/>
            <person name="Hildebrand F."/>
            <person name="Pallen M.J."/>
        </authorList>
    </citation>
    <scope>NUCLEOTIDE SEQUENCE</scope>
    <source>
        <strain evidence="8">B1-8020</strain>
    </source>
</reference>
<comment type="caution">
    <text evidence="8">The sequence shown here is derived from an EMBL/GenBank/DDBJ whole genome shotgun (WGS) entry which is preliminary data.</text>
</comment>
<evidence type="ECO:0000313" key="8">
    <source>
        <dbReference type="EMBL" id="MBO8473004.1"/>
    </source>
</evidence>
<evidence type="ECO:0000313" key="9">
    <source>
        <dbReference type="Proteomes" id="UP000823604"/>
    </source>
</evidence>
<dbReference type="Gene3D" id="3.40.50.150">
    <property type="entry name" value="Vaccinia Virus protein VP39"/>
    <property type="match status" value="1"/>
</dbReference>
<dbReference type="Pfam" id="PF17827">
    <property type="entry name" value="PrmC_N"/>
    <property type="match status" value="1"/>
</dbReference>
<dbReference type="InterPro" id="IPR050320">
    <property type="entry name" value="N5-glutamine_MTase"/>
</dbReference>
<dbReference type="Gene3D" id="1.10.8.10">
    <property type="entry name" value="DNA helicase RuvA subunit, C-terminal domain"/>
    <property type="match status" value="1"/>
</dbReference>
<reference evidence="8" key="1">
    <citation type="submission" date="2020-10" db="EMBL/GenBank/DDBJ databases">
        <authorList>
            <person name="Gilroy R."/>
        </authorList>
    </citation>
    <scope>NUCLEOTIDE SEQUENCE</scope>
    <source>
        <strain evidence="8">B1-8020</strain>
    </source>
</reference>
<comment type="catalytic activity">
    <reaction evidence="5">
        <text>L-glutaminyl-[peptide chain release factor] + S-adenosyl-L-methionine = N(5)-methyl-L-glutaminyl-[peptide chain release factor] + S-adenosyl-L-homocysteine + H(+)</text>
        <dbReference type="Rhea" id="RHEA:42896"/>
        <dbReference type="Rhea" id="RHEA-COMP:10271"/>
        <dbReference type="Rhea" id="RHEA-COMP:10272"/>
        <dbReference type="ChEBI" id="CHEBI:15378"/>
        <dbReference type="ChEBI" id="CHEBI:30011"/>
        <dbReference type="ChEBI" id="CHEBI:57856"/>
        <dbReference type="ChEBI" id="CHEBI:59789"/>
        <dbReference type="ChEBI" id="CHEBI:61891"/>
        <dbReference type="EC" id="2.1.1.297"/>
    </reaction>
</comment>
<evidence type="ECO:0000256" key="3">
    <source>
        <dbReference type="ARBA" id="ARBA00022679"/>
    </source>
</evidence>
<evidence type="ECO:0000259" key="6">
    <source>
        <dbReference type="Pfam" id="PF05175"/>
    </source>
</evidence>
<evidence type="ECO:0000256" key="2">
    <source>
        <dbReference type="ARBA" id="ARBA00022603"/>
    </source>
</evidence>
<keyword evidence="3 8" id="KW-0808">Transferase</keyword>
<dbReference type="NCBIfam" id="TIGR03534">
    <property type="entry name" value="RF_mod_PrmC"/>
    <property type="match status" value="1"/>
</dbReference>
<proteinExistence type="predicted"/>
<dbReference type="Proteomes" id="UP000823604">
    <property type="component" value="Unassembled WGS sequence"/>
</dbReference>
<dbReference type="InterPro" id="IPR007848">
    <property type="entry name" value="Small_mtfrase_dom"/>
</dbReference>
<feature type="domain" description="Release factor glutamine methyltransferase N-terminal" evidence="7">
    <location>
        <begin position="9"/>
        <end position="78"/>
    </location>
</feature>
<accession>A0A9D9IK51</accession>